<dbReference type="NCBIfam" id="NF004401">
    <property type="entry name" value="PRK05758.2-1"/>
    <property type="match status" value="1"/>
</dbReference>
<dbReference type="GO" id="GO:0005886">
    <property type="term" value="C:plasma membrane"/>
    <property type="evidence" value="ECO:0007669"/>
    <property type="project" value="UniProtKB-SubCell"/>
</dbReference>
<organism evidence="8 9">
    <name type="scientific">Levilactobacillus hammesii</name>
    <dbReference type="NCBI Taxonomy" id="267633"/>
    <lineage>
        <taxon>Bacteria</taxon>
        <taxon>Bacillati</taxon>
        <taxon>Bacillota</taxon>
        <taxon>Bacilli</taxon>
        <taxon>Lactobacillales</taxon>
        <taxon>Lactobacillaceae</taxon>
        <taxon>Levilactobacillus</taxon>
    </lineage>
</organism>
<dbReference type="Gene3D" id="1.10.520.20">
    <property type="entry name" value="N-terminal domain of the delta subunit of the F1F0-ATP synthase"/>
    <property type="match status" value="1"/>
</dbReference>
<evidence type="ECO:0000313" key="8">
    <source>
        <dbReference type="EMBL" id="HJE87080.1"/>
    </source>
</evidence>
<accession>A0A921F2W9</accession>
<evidence type="ECO:0000256" key="4">
    <source>
        <dbReference type="ARBA" id="ARBA00023065"/>
    </source>
</evidence>
<dbReference type="AlphaFoldDB" id="A0A921F2W9"/>
<keyword evidence="7" id="KW-0139">CF(1)</keyword>
<protein>
    <recommendedName>
        <fullName evidence="7">ATP synthase subunit delta</fullName>
    </recommendedName>
    <alternativeName>
        <fullName evidence="7">ATP synthase F(1) sector subunit delta</fullName>
    </alternativeName>
    <alternativeName>
        <fullName evidence="7">F-type ATPase subunit delta</fullName>
        <shortName evidence="7">F-ATPase subunit delta</shortName>
    </alternativeName>
</protein>
<evidence type="ECO:0000256" key="1">
    <source>
        <dbReference type="ARBA" id="ARBA00004370"/>
    </source>
</evidence>
<keyword evidence="4 7" id="KW-0406">Ion transport</keyword>
<dbReference type="Proteomes" id="UP000721920">
    <property type="component" value="Unassembled WGS sequence"/>
</dbReference>
<dbReference type="EMBL" id="DYXN01000086">
    <property type="protein sequence ID" value="HJE87080.1"/>
    <property type="molecule type" value="Genomic_DNA"/>
</dbReference>
<comment type="similarity">
    <text evidence="7">Belongs to the ATPase delta chain family.</text>
</comment>
<keyword evidence="5 7" id="KW-0472">Membrane</keyword>
<keyword evidence="7" id="KW-1003">Cell membrane</keyword>
<proteinExistence type="inferred from homology"/>
<reference evidence="8" key="2">
    <citation type="submission" date="2021-09" db="EMBL/GenBank/DDBJ databases">
        <authorList>
            <person name="Gilroy R."/>
        </authorList>
    </citation>
    <scope>NUCLEOTIDE SEQUENCE</scope>
    <source>
        <strain evidence="8">CHK173-2145</strain>
    </source>
</reference>
<gene>
    <name evidence="7" type="primary">atpH</name>
    <name evidence="8" type="ORF">K8U88_05775</name>
</gene>
<dbReference type="PRINTS" id="PR00125">
    <property type="entry name" value="ATPASEDELTA"/>
</dbReference>
<keyword evidence="3 7" id="KW-0375">Hydrogen ion transport</keyword>
<dbReference type="NCBIfam" id="TIGR01145">
    <property type="entry name" value="ATP_synt_delta"/>
    <property type="match status" value="1"/>
</dbReference>
<sequence length="180" mass="20097">MSLNRATVAKRYAKALFELLSEKDQLESGFTELKELRSIFQDNPQLSTLLSDASLQVAEREALVQPLLKDASPYIKNFVQMVYDYGRMDNVVDIVDQFQAMYDEANHTVYAEVTTAVPLTDDQKTQIETSYAKRVGADKVILSSHVDPSVIGGVIVKAADTVLDGSLRTKINRLRQQLLA</sequence>
<comment type="function">
    <text evidence="7">This protein is part of the stalk that links CF(0) to CF(1). It either transmits conformational changes from CF(0) to CF(1) or is implicated in proton conduction.</text>
</comment>
<evidence type="ECO:0000256" key="5">
    <source>
        <dbReference type="ARBA" id="ARBA00023136"/>
    </source>
</evidence>
<comment type="caution">
    <text evidence="8">The sequence shown here is derived from an EMBL/GenBank/DDBJ whole genome shotgun (WGS) entry which is preliminary data.</text>
</comment>
<evidence type="ECO:0000256" key="2">
    <source>
        <dbReference type="ARBA" id="ARBA00022448"/>
    </source>
</evidence>
<evidence type="ECO:0000256" key="7">
    <source>
        <dbReference type="HAMAP-Rule" id="MF_01416"/>
    </source>
</evidence>
<evidence type="ECO:0000256" key="3">
    <source>
        <dbReference type="ARBA" id="ARBA00022781"/>
    </source>
</evidence>
<reference evidence="8" key="1">
    <citation type="journal article" date="2021" name="PeerJ">
        <title>Extensive microbial diversity within the chicken gut microbiome revealed by metagenomics and culture.</title>
        <authorList>
            <person name="Gilroy R."/>
            <person name="Ravi A."/>
            <person name="Getino M."/>
            <person name="Pursley I."/>
            <person name="Horton D.L."/>
            <person name="Alikhan N.F."/>
            <person name="Baker D."/>
            <person name="Gharbi K."/>
            <person name="Hall N."/>
            <person name="Watson M."/>
            <person name="Adriaenssens E.M."/>
            <person name="Foster-Nyarko E."/>
            <person name="Jarju S."/>
            <person name="Secka A."/>
            <person name="Antonio M."/>
            <person name="Oren A."/>
            <person name="Chaudhuri R.R."/>
            <person name="La Ragione R."/>
            <person name="Hildebrand F."/>
            <person name="Pallen M.J."/>
        </authorList>
    </citation>
    <scope>NUCLEOTIDE SEQUENCE</scope>
    <source>
        <strain evidence="8">CHK173-2145</strain>
    </source>
</reference>
<comment type="function">
    <text evidence="7">F(1)F(0) ATP synthase produces ATP from ADP in the presence of a proton or sodium gradient. F-type ATPases consist of two structural domains, F(1) containing the extramembraneous catalytic core and F(0) containing the membrane proton channel, linked together by a central stalk and a peripheral stalk. During catalysis, ATP synthesis in the catalytic domain of F(1) is coupled via a rotary mechanism of the central stalk subunits to proton translocation.</text>
</comment>
<keyword evidence="6 7" id="KW-0066">ATP synthesis</keyword>
<evidence type="ECO:0000256" key="6">
    <source>
        <dbReference type="ARBA" id="ARBA00023310"/>
    </source>
</evidence>
<dbReference type="InterPro" id="IPR026015">
    <property type="entry name" value="ATP_synth_OSCP/delta_N_sf"/>
</dbReference>
<dbReference type="GO" id="GO:0046933">
    <property type="term" value="F:proton-transporting ATP synthase activity, rotational mechanism"/>
    <property type="evidence" value="ECO:0007669"/>
    <property type="project" value="UniProtKB-UniRule"/>
</dbReference>
<dbReference type="InterPro" id="IPR000711">
    <property type="entry name" value="ATPase_OSCP/dsu"/>
</dbReference>
<dbReference type="HAMAP" id="MF_01416">
    <property type="entry name" value="ATP_synth_delta_bact"/>
    <property type="match status" value="1"/>
</dbReference>
<keyword evidence="2 7" id="KW-0813">Transport</keyword>
<dbReference type="PANTHER" id="PTHR11910">
    <property type="entry name" value="ATP SYNTHASE DELTA CHAIN"/>
    <property type="match status" value="1"/>
</dbReference>
<evidence type="ECO:0000313" key="9">
    <source>
        <dbReference type="Proteomes" id="UP000721920"/>
    </source>
</evidence>
<name>A0A921F2W9_9LACO</name>
<dbReference type="Pfam" id="PF00213">
    <property type="entry name" value="OSCP"/>
    <property type="match status" value="1"/>
</dbReference>
<dbReference type="GO" id="GO:0045259">
    <property type="term" value="C:proton-transporting ATP synthase complex"/>
    <property type="evidence" value="ECO:0007669"/>
    <property type="project" value="UniProtKB-KW"/>
</dbReference>
<dbReference type="SUPFAM" id="SSF47928">
    <property type="entry name" value="N-terminal domain of the delta subunit of the F1F0-ATP synthase"/>
    <property type="match status" value="1"/>
</dbReference>
<dbReference type="NCBIfam" id="NF004402">
    <property type="entry name" value="PRK05758.2-2"/>
    <property type="match status" value="1"/>
</dbReference>
<comment type="subcellular location">
    <subcellularLocation>
        <location evidence="7">Cell membrane</location>
        <topology evidence="7">Peripheral membrane protein</topology>
    </subcellularLocation>
    <subcellularLocation>
        <location evidence="1">Membrane</location>
    </subcellularLocation>
</comment>